<feature type="region of interest" description="Disordered" evidence="2">
    <location>
        <begin position="444"/>
        <end position="463"/>
    </location>
</feature>
<keyword evidence="1" id="KW-0597">Phosphoprotein</keyword>
<dbReference type="Proteomes" id="UP000182444">
    <property type="component" value="Chromosome 1D"/>
</dbReference>
<dbReference type="Proteomes" id="UP000256601">
    <property type="component" value="Unassembled WGS sequence"/>
</dbReference>
<evidence type="ECO:0000256" key="1">
    <source>
        <dbReference type="ARBA" id="ARBA00022553"/>
    </source>
</evidence>
<evidence type="ECO:0000259" key="3">
    <source>
        <dbReference type="PROSITE" id="PS50003"/>
    </source>
</evidence>
<dbReference type="InterPro" id="IPR046869">
    <property type="entry name" value="SLM1/RGC1-like_PH"/>
</dbReference>
<reference evidence="4 6" key="1">
    <citation type="journal article" date="2016" name="PLoS ONE">
        <title>Sequence Assembly of Yarrowia lipolytica Strain W29/CLIB89 Shows Transposable Element Diversity.</title>
        <authorList>
            <person name="Magnan C."/>
            <person name="Yu J."/>
            <person name="Chang I."/>
            <person name="Jahn E."/>
            <person name="Kanomata Y."/>
            <person name="Wu J."/>
            <person name="Zeller M."/>
            <person name="Oakes M."/>
            <person name="Baldi P."/>
            <person name="Sandmeyer S."/>
        </authorList>
    </citation>
    <scope>NUCLEOTIDE SEQUENCE [LARGE SCALE GENOMIC DNA]</scope>
    <source>
        <strain evidence="4">CLIB89</strain>
        <strain evidence="6">CLIB89(W29)</strain>
    </source>
</reference>
<protein>
    <recommendedName>
        <fullName evidence="3">PH domain-containing protein</fullName>
    </recommendedName>
</protein>
<sequence length="844" mass="92736">MPNSQPRPQLYHSSVHLSLSLSHHPEHDTAERLVRKQKQQMTMDATDTLSVAYCPVPINGNPTEVLANRFSAWRKIIRALLVYFKEAVSVQEEVTRQHVRLGTAVNFPFFANGTADMSKHTVQKDREALDPQDSNVTDARSVAAKSTAGSLWAGGFHQNSTSHEDEAIRAMFQPYGHGSIADLPGDLIAYHRTQAAHASQLAKELAKNLIPRLDDLRRDLLVKIKEIKGLSSDFKNTYAKEQGLTEQHVASLQQAIKVLTSGGPLQGKQDPALVRYQLEKQLGRQISEENYLQDAYNNLQNSGKELEKVVVMEIQQALDHFAQLNSAAATALQQLVDKFVVDGFVAREPAAEWTAFVSTDPNFVDTATPSRSIDEIEYPYRGDPLTCELRSGQLERRSKYLKSYSRAFYVLTPSFLHEFKSGDRAKHPVPVMSLALDECQISADSKSSSGSHKFVLKTKQGDSSRGHNWVFRVESADALQQWMKDIQTLTSIKDVRARALKFNAPRVAPSRQQVNGHSNSNQHNHTEVNNAVPANINNVDSAHNASTHSNASNAIPTGIATATATATATAYPNDTNTTIATDPVADSVDNNNPLPTSADSEIPALPHSAREMSGSLLASAHRKHMEEPQQVFDEPDEFESPSEATKQDPLVDEKSNFGYDNPRNRTIDDYEENQHVGEVPRVQSRQNSRKFSVDQGPALPGLAEIKAAQAAAGADSDVFEYDNENPDAGNTLKTEKDEFVPAHSDLPVHVERRLTMSNHKEDGDAAQNAPRDHTEVGADAHDVIERQRKYSVSSTGKRGPPSRKATGSYGTTDDLKPLSEAQPADGKGSLFFANGLPDTTSGAK</sequence>
<accession>A0A1H6Q7N7</accession>
<dbReference type="SMART" id="SM00233">
    <property type="entry name" value="PH"/>
    <property type="match status" value="1"/>
</dbReference>
<dbReference type="CDD" id="cd13311">
    <property type="entry name" value="PH_Slm1"/>
    <property type="match status" value="1"/>
</dbReference>
<name>A0A1H6Q7N7_YARLL</name>
<dbReference type="Gene3D" id="2.30.29.30">
    <property type="entry name" value="Pleckstrin-homology domain (PH domain)/Phosphotyrosine-binding domain (PTB)"/>
    <property type="match status" value="1"/>
</dbReference>
<dbReference type="Pfam" id="PF20399">
    <property type="entry name" value="PH_20"/>
    <property type="match status" value="1"/>
</dbReference>
<dbReference type="EMBL" id="KZ858993">
    <property type="protein sequence ID" value="RDW25813.1"/>
    <property type="molecule type" value="Genomic_DNA"/>
</dbReference>
<evidence type="ECO:0000256" key="2">
    <source>
        <dbReference type="SAM" id="MobiDB-lite"/>
    </source>
</evidence>
<dbReference type="InterPro" id="IPR046868">
    <property type="entry name" value="BAR_4"/>
</dbReference>
<evidence type="ECO:0000313" key="6">
    <source>
        <dbReference type="Proteomes" id="UP000182444"/>
    </source>
</evidence>
<feature type="region of interest" description="Disordered" evidence="2">
    <location>
        <begin position="506"/>
        <end position="526"/>
    </location>
</feature>
<dbReference type="Pfam" id="PF20400">
    <property type="entry name" value="BAR_4"/>
    <property type="match status" value="1"/>
</dbReference>
<dbReference type="eggNOG" id="ENOG502QRAF">
    <property type="taxonomic scope" value="Eukaryota"/>
</dbReference>
<dbReference type="OMA" id="MDARTIV"/>
<dbReference type="PANTHER" id="PTHR31941">
    <property type="entry name" value="CYTOSKELETAL SIGNALING PROTEIN SLM1"/>
    <property type="match status" value="1"/>
</dbReference>
<dbReference type="VEuPathDB" id="FungiDB:YALI0_D08536g"/>
<feature type="compositionally biased region" description="Polar residues" evidence="2">
    <location>
        <begin position="510"/>
        <end position="523"/>
    </location>
</feature>
<evidence type="ECO:0000313" key="7">
    <source>
        <dbReference type="Proteomes" id="UP000256601"/>
    </source>
</evidence>
<feature type="domain" description="PH" evidence="3">
    <location>
        <begin position="387"/>
        <end position="491"/>
    </location>
</feature>
<feature type="compositionally biased region" description="Basic and acidic residues" evidence="2">
    <location>
        <begin position="770"/>
        <end position="788"/>
    </location>
</feature>
<feature type="region of interest" description="Disordered" evidence="2">
    <location>
        <begin position="621"/>
        <end position="696"/>
    </location>
</feature>
<feature type="region of interest" description="Disordered" evidence="2">
    <location>
        <begin position="712"/>
        <end position="844"/>
    </location>
</feature>
<feature type="compositionally biased region" description="Polar residues" evidence="2">
    <location>
        <begin position="588"/>
        <end position="599"/>
    </location>
</feature>
<dbReference type="PANTHER" id="PTHR31941:SF16">
    <property type="entry name" value="PHOSPHATIDYLINOSITOL 4,5-BISPHOSPHATE-BINDING PROTEIN SLM1-RELATED"/>
    <property type="match status" value="1"/>
</dbReference>
<gene>
    <name evidence="5" type="ORF">B0I71DRAFT_131988</name>
    <name evidence="4" type="ORF">YALI1_D10961g</name>
</gene>
<dbReference type="AlphaFoldDB" id="A0A1H6Q7N7"/>
<dbReference type="KEGG" id="yli:2910709"/>
<feature type="region of interest" description="Disordered" evidence="2">
    <location>
        <begin position="577"/>
        <end position="604"/>
    </location>
</feature>
<feature type="compositionally biased region" description="Basic and acidic residues" evidence="2">
    <location>
        <begin position="645"/>
        <end position="655"/>
    </location>
</feature>
<proteinExistence type="predicted"/>
<dbReference type="InterPro" id="IPR001849">
    <property type="entry name" value="PH_domain"/>
</dbReference>
<feature type="compositionally biased region" description="Basic and acidic residues" evidence="2">
    <location>
        <begin position="733"/>
        <end position="763"/>
    </location>
</feature>
<dbReference type="VEuPathDB" id="FungiDB:YALI1_D10961g"/>
<dbReference type="GeneID" id="2910709"/>
<dbReference type="InterPro" id="IPR043453">
    <property type="entry name" value="Slm1_PH"/>
</dbReference>
<dbReference type="EMBL" id="CP017556">
    <property type="protein sequence ID" value="AOW03784.1"/>
    <property type="molecule type" value="Genomic_DNA"/>
</dbReference>
<evidence type="ECO:0000313" key="5">
    <source>
        <dbReference type="EMBL" id="RDW25813.1"/>
    </source>
</evidence>
<dbReference type="SUPFAM" id="SSF50729">
    <property type="entry name" value="PH domain-like"/>
    <property type="match status" value="1"/>
</dbReference>
<feature type="compositionally biased region" description="Basic and acidic residues" evidence="2">
    <location>
        <begin position="662"/>
        <end position="675"/>
    </location>
</feature>
<organism evidence="4 6">
    <name type="scientific">Yarrowia lipolytica</name>
    <name type="common">Candida lipolytica</name>
    <dbReference type="NCBI Taxonomy" id="4952"/>
    <lineage>
        <taxon>Eukaryota</taxon>
        <taxon>Fungi</taxon>
        <taxon>Dikarya</taxon>
        <taxon>Ascomycota</taxon>
        <taxon>Saccharomycotina</taxon>
        <taxon>Dipodascomycetes</taxon>
        <taxon>Dipodascales</taxon>
        <taxon>Dipodascales incertae sedis</taxon>
        <taxon>Yarrowia</taxon>
    </lineage>
</organism>
<dbReference type="FunFam" id="2.30.29.30:FF:000328">
    <property type="entry name" value="Phosphatidylinositol 4,5-bisphosphate-binding protein SLM1"/>
    <property type="match status" value="1"/>
</dbReference>
<dbReference type="PROSITE" id="PS50003">
    <property type="entry name" value="PH_DOMAIN"/>
    <property type="match status" value="1"/>
</dbReference>
<evidence type="ECO:0000313" key="4">
    <source>
        <dbReference type="EMBL" id="AOW03784.1"/>
    </source>
</evidence>
<reference evidence="5 7" key="2">
    <citation type="submission" date="2018-07" db="EMBL/GenBank/DDBJ databases">
        <title>Draft Genome Assemblies for Five Robust Yarrowia lipolytica Strains Exhibiting High Lipid Production and Pentose Sugar Utilization and Sugar Alcohol Secretion from Undetoxified Lignocellulosic Biomass Hydrolysates.</title>
        <authorList>
            <consortium name="DOE Joint Genome Institute"/>
            <person name="Walker C."/>
            <person name="Ryu S."/>
            <person name="Na H."/>
            <person name="Zane M."/>
            <person name="LaButti K."/>
            <person name="Lipzen A."/>
            <person name="Haridas S."/>
            <person name="Barry K."/>
            <person name="Grigoriev I.V."/>
            <person name="Quarterman J."/>
            <person name="Slininger P."/>
            <person name="Dien B."/>
            <person name="Trinh C.T."/>
        </authorList>
    </citation>
    <scope>NUCLEOTIDE SEQUENCE [LARGE SCALE GENOMIC DNA]</scope>
    <source>
        <strain evidence="5 7">YB392</strain>
    </source>
</reference>
<dbReference type="InterPro" id="IPR011993">
    <property type="entry name" value="PH-like_dom_sf"/>
</dbReference>